<dbReference type="InterPro" id="IPR025857">
    <property type="entry name" value="MacB_PCD"/>
</dbReference>
<evidence type="ECO:0000259" key="7">
    <source>
        <dbReference type="Pfam" id="PF02687"/>
    </source>
</evidence>
<feature type="transmembrane region" description="Helical" evidence="6">
    <location>
        <begin position="668"/>
        <end position="692"/>
    </location>
</feature>
<keyword evidence="2" id="KW-1003">Cell membrane</keyword>
<dbReference type="eggNOG" id="COG0577">
    <property type="taxonomic scope" value="Bacteria"/>
</dbReference>
<evidence type="ECO:0000256" key="3">
    <source>
        <dbReference type="ARBA" id="ARBA00022692"/>
    </source>
</evidence>
<dbReference type="Proteomes" id="UP000006512">
    <property type="component" value="Unassembled WGS sequence"/>
</dbReference>
<feature type="domain" description="MacB-like periplasmic core" evidence="8">
    <location>
        <begin position="427"/>
        <end position="625"/>
    </location>
</feature>
<feature type="transmembrane region" description="Helical" evidence="6">
    <location>
        <begin position="285"/>
        <end position="309"/>
    </location>
</feature>
<keyword evidence="4 6" id="KW-1133">Transmembrane helix</keyword>
<dbReference type="OrthoDB" id="9770036at2"/>
<evidence type="ECO:0000313" key="10">
    <source>
        <dbReference type="Proteomes" id="UP000006512"/>
    </source>
</evidence>
<dbReference type="InterPro" id="IPR003838">
    <property type="entry name" value="ABC3_permease_C"/>
</dbReference>
<feature type="transmembrane region" description="Helical" evidence="6">
    <location>
        <begin position="20"/>
        <end position="43"/>
    </location>
</feature>
<reference evidence="10" key="1">
    <citation type="submission" date="2011-03" db="EMBL/GenBank/DDBJ databases">
        <title>Draft genome sequence of Brevundimonas diminuta.</title>
        <authorList>
            <person name="Brown P.J.B."/>
            <person name="Buechlein A."/>
            <person name="Hemmerich C."/>
            <person name="Brun Y.V."/>
        </authorList>
    </citation>
    <scope>NUCLEOTIDE SEQUENCE [LARGE SCALE GENOMIC DNA]</scope>
    <source>
        <strain evidence="10">C19</strain>
    </source>
</reference>
<comment type="subcellular location">
    <subcellularLocation>
        <location evidence="1">Cell membrane</location>
        <topology evidence="1">Multi-pass membrane protein</topology>
    </subcellularLocation>
</comment>
<feature type="domain" description="ABC3 transporter permease C-terminal" evidence="7">
    <location>
        <begin position="671"/>
        <end position="774"/>
    </location>
</feature>
<evidence type="ECO:0000256" key="1">
    <source>
        <dbReference type="ARBA" id="ARBA00004651"/>
    </source>
</evidence>
<accession>F4QIK0</accession>
<dbReference type="EMBL" id="GL883077">
    <property type="protein sequence ID" value="EGF92989.1"/>
    <property type="molecule type" value="Genomic_DNA"/>
</dbReference>
<dbReference type="RefSeq" id="WP_006272174.1">
    <property type="nucleotide sequence ID" value="NZ_GL883077.1"/>
</dbReference>
<evidence type="ECO:0000256" key="5">
    <source>
        <dbReference type="ARBA" id="ARBA00023136"/>
    </source>
</evidence>
<gene>
    <name evidence="9" type="ORF">ABI_14280</name>
</gene>
<organism evidence="9 10">
    <name type="scientific">Asticcacaulis biprosthecium C19</name>
    <dbReference type="NCBI Taxonomy" id="715226"/>
    <lineage>
        <taxon>Bacteria</taxon>
        <taxon>Pseudomonadati</taxon>
        <taxon>Pseudomonadota</taxon>
        <taxon>Alphaproteobacteria</taxon>
        <taxon>Caulobacterales</taxon>
        <taxon>Caulobacteraceae</taxon>
        <taxon>Asticcacaulis</taxon>
    </lineage>
</organism>
<protein>
    <submittedName>
        <fullName evidence="9">Permease family protein</fullName>
    </submittedName>
</protein>
<dbReference type="Pfam" id="PF12704">
    <property type="entry name" value="MacB_PCD"/>
    <property type="match status" value="2"/>
</dbReference>
<dbReference type="GO" id="GO:0022857">
    <property type="term" value="F:transmembrane transporter activity"/>
    <property type="evidence" value="ECO:0007669"/>
    <property type="project" value="TreeGrafter"/>
</dbReference>
<feature type="transmembrane region" description="Helical" evidence="6">
    <location>
        <begin position="418"/>
        <end position="435"/>
    </location>
</feature>
<dbReference type="Pfam" id="PF02687">
    <property type="entry name" value="FtsX"/>
    <property type="match status" value="2"/>
</dbReference>
<evidence type="ECO:0000259" key="8">
    <source>
        <dbReference type="Pfam" id="PF12704"/>
    </source>
</evidence>
<feature type="transmembrane region" description="Helical" evidence="6">
    <location>
        <begin position="378"/>
        <end position="398"/>
    </location>
</feature>
<dbReference type="AlphaFoldDB" id="F4QIK0"/>
<dbReference type="PANTHER" id="PTHR30572:SF18">
    <property type="entry name" value="ABC-TYPE MACROLIDE FAMILY EXPORT SYSTEM PERMEASE COMPONENT 2"/>
    <property type="match status" value="1"/>
</dbReference>
<evidence type="ECO:0000256" key="6">
    <source>
        <dbReference type="SAM" id="Phobius"/>
    </source>
</evidence>
<evidence type="ECO:0000256" key="4">
    <source>
        <dbReference type="ARBA" id="ARBA00022989"/>
    </source>
</evidence>
<sequence length="792" mass="87329">MTPLLSLLLYIFRTVVARWGVYLLMVAGLTLSYAAAIVVTLYVHDELTHDRFMAQADRVYMLTARYGPPDRGLVASDRTPAGMAKWMASDVAEIDQVARIVAIEWPMRSARRQVRERFYWADPNIFKILQLPAVEGDLATALKAPGSVVMTQRMARAYFGRPDAVGLTLTTKDNQPLTVTAILKDLPANTHLDREIFVSGRGSYSMLAVFDLNPDYQWNSAYIYATFKPGADVAAVEGRLQAISRSHWRGPNNLPEGYELIRLTDLHFHPHGDGEQRPRGHVGSILALVVVTAAILALAGINFSGLVLAETQERGDEMAIRKALGARRIDLIWQILREALWVNLVSVVLALAVVERLLPALNGGLDLDLHLWRHPAVFLGVLGATVVLVTVLSGLYPAFAVSRPAANTGTGRLSALRWRGWVVAQIALVVVLLIGSHTMNRQWQYATDDALNFNGDHVVMIRFSDFPNDDADFVAHLRDLKGVESVAESFGSPTMDNVRPAWIRRPGLPLISLTRNSAHPDFFKVFQVPLVAGRHLSGTFSVPEVPPEILINLSAVKALGFATPEAALGQEIVYETDRTTMRSRIVGVLPDLRFATVYEPKGPMIFDNFSKYLTVVNVRISPTDTAGTLARIDALWSRDNGGSMPMQRWFYRDYLLDQYHDLHQQMRVFNLVAGVAIILSTLGLTGLCIFLTRRQARDLAILRALGATFGDIFVQRLTPFFVPLLIANAIAWPAAWLVLRSWLGSFAEHIPLSAVSFLGAAVTSVVFALLTVAAHSALTAGKVSVSASLRHE</sequence>
<proteinExistence type="predicted"/>
<dbReference type="InterPro" id="IPR050250">
    <property type="entry name" value="Macrolide_Exporter_MacB"/>
</dbReference>
<feature type="domain" description="MacB-like periplasmic core" evidence="8">
    <location>
        <begin position="23"/>
        <end position="242"/>
    </location>
</feature>
<feature type="transmembrane region" description="Helical" evidence="6">
    <location>
        <begin position="751"/>
        <end position="774"/>
    </location>
</feature>
<keyword evidence="5 6" id="KW-0472">Membrane</keyword>
<feature type="transmembrane region" description="Helical" evidence="6">
    <location>
        <begin position="720"/>
        <end position="739"/>
    </location>
</feature>
<dbReference type="HOGENOM" id="CLU_008713_1_0_5"/>
<keyword evidence="3 6" id="KW-0812">Transmembrane</keyword>
<feature type="domain" description="ABC3 transporter permease C-terminal" evidence="7">
    <location>
        <begin position="290"/>
        <end position="403"/>
    </location>
</feature>
<evidence type="ECO:0000256" key="2">
    <source>
        <dbReference type="ARBA" id="ARBA00022475"/>
    </source>
</evidence>
<dbReference type="GO" id="GO:0005886">
    <property type="term" value="C:plasma membrane"/>
    <property type="evidence" value="ECO:0007669"/>
    <property type="project" value="UniProtKB-SubCell"/>
</dbReference>
<keyword evidence="10" id="KW-1185">Reference proteome</keyword>
<dbReference type="STRING" id="715226.ABI_14280"/>
<name>F4QIK0_9CAUL</name>
<evidence type="ECO:0000313" key="9">
    <source>
        <dbReference type="EMBL" id="EGF92989.1"/>
    </source>
</evidence>
<dbReference type="PANTHER" id="PTHR30572">
    <property type="entry name" value="MEMBRANE COMPONENT OF TRANSPORTER-RELATED"/>
    <property type="match status" value="1"/>
</dbReference>